<dbReference type="InterPro" id="IPR001387">
    <property type="entry name" value="Cro/C1-type_HTH"/>
</dbReference>
<sequence>MSELGNMLKEVRIKKGYTIEEIQEITKIRSRYIQAIEDGNLDKLPGQFYAKAFIKSYAEVLELDPSVLEEYESSLNYSKPEEITIHQDYQSMAGPPSKWGKWLVKSLVYILIGLILLFIYRFIVTNFEKQPETIPGKSIEKIDFSTTEPPPKKQEQDQTSTNNGQNSTINPGKENQQTKSNLQITKVNSSTYKNRPMDVYEILAPVNEKVELQLKFIGESWYDIRQVDAKGKQIMTGIMNNGQETEKIKLDQPIWVHLGYAANVELYINDEKIKAGIEDGPKYISIVRKEPSTQVNQ</sequence>
<comment type="caution">
    <text evidence="4">The sequence shown here is derived from an EMBL/GenBank/DDBJ whole genome shotgun (WGS) entry which is preliminary data.</text>
</comment>
<dbReference type="GO" id="GO:0003677">
    <property type="term" value="F:DNA binding"/>
    <property type="evidence" value="ECO:0007669"/>
    <property type="project" value="InterPro"/>
</dbReference>
<dbReference type="Pfam" id="PF13464">
    <property type="entry name" value="RodZ_C"/>
    <property type="match status" value="1"/>
</dbReference>
<keyword evidence="2" id="KW-0812">Transmembrane</keyword>
<proteinExistence type="predicted"/>
<dbReference type="InterPro" id="IPR050400">
    <property type="entry name" value="Bact_Cytoskel_RodZ"/>
</dbReference>
<evidence type="ECO:0000313" key="5">
    <source>
        <dbReference type="Proteomes" id="UP000070352"/>
    </source>
</evidence>
<name>A0A135L3M4_9BACI</name>
<feature type="transmembrane region" description="Helical" evidence="2">
    <location>
        <begin position="102"/>
        <end position="123"/>
    </location>
</feature>
<evidence type="ECO:0000313" key="4">
    <source>
        <dbReference type="EMBL" id="KXG43453.1"/>
    </source>
</evidence>
<dbReference type="OrthoDB" id="9797543at2"/>
<dbReference type="EMBL" id="LSKU01000001">
    <property type="protein sequence ID" value="KXG43453.1"/>
    <property type="molecule type" value="Genomic_DNA"/>
</dbReference>
<dbReference type="Proteomes" id="UP000070352">
    <property type="component" value="Unassembled WGS sequence"/>
</dbReference>
<dbReference type="PANTHER" id="PTHR34475">
    <property type="match status" value="1"/>
</dbReference>
<feature type="domain" description="HTH cro/C1-type" evidence="3">
    <location>
        <begin position="8"/>
        <end position="68"/>
    </location>
</feature>
<feature type="compositionally biased region" description="Polar residues" evidence="1">
    <location>
        <begin position="157"/>
        <end position="184"/>
    </location>
</feature>
<evidence type="ECO:0000256" key="2">
    <source>
        <dbReference type="SAM" id="Phobius"/>
    </source>
</evidence>
<organism evidence="4 5">
    <name type="scientific">Tepidibacillus decaturensis</name>
    <dbReference type="NCBI Taxonomy" id="1413211"/>
    <lineage>
        <taxon>Bacteria</taxon>
        <taxon>Bacillati</taxon>
        <taxon>Bacillota</taxon>
        <taxon>Bacilli</taxon>
        <taxon>Bacillales</taxon>
        <taxon>Bacillaceae</taxon>
        <taxon>Tepidibacillus</taxon>
    </lineage>
</organism>
<dbReference type="PROSITE" id="PS50943">
    <property type="entry name" value="HTH_CROC1"/>
    <property type="match status" value="1"/>
</dbReference>
<protein>
    <recommendedName>
        <fullName evidence="3">HTH cro/C1-type domain-containing protein</fullName>
    </recommendedName>
</protein>
<keyword evidence="2" id="KW-0472">Membrane</keyword>
<dbReference type="SUPFAM" id="SSF47413">
    <property type="entry name" value="lambda repressor-like DNA-binding domains"/>
    <property type="match status" value="1"/>
</dbReference>
<dbReference type="RefSeq" id="WP_068723978.1">
    <property type="nucleotide sequence ID" value="NZ_LSKU01000001.1"/>
</dbReference>
<reference evidence="4 5" key="1">
    <citation type="submission" date="2016-02" db="EMBL/GenBank/DDBJ databases">
        <title>Draft Genome for Tepidibacillus decaturensis nov. sp. Strain Z9, an Anaerobic, Moderately Thermophilic and Heterotrophic Bacterium from Deep Subsurface of the Illinois Basin, USA.</title>
        <authorList>
            <person name="Dong Y."/>
            <person name="Chang J.Y."/>
            <person name="Sanford R."/>
            <person name="Fouke B.W."/>
        </authorList>
    </citation>
    <scope>NUCLEOTIDE SEQUENCE [LARGE SCALE GENOMIC DNA]</scope>
    <source>
        <strain evidence="4 5">Z9</strain>
    </source>
</reference>
<dbReference type="AlphaFoldDB" id="A0A135L3M4"/>
<accession>A0A135L3M4</accession>
<dbReference type="Pfam" id="PF13413">
    <property type="entry name" value="HTH_25"/>
    <property type="match status" value="1"/>
</dbReference>
<keyword evidence="5" id="KW-1185">Reference proteome</keyword>
<keyword evidence="2" id="KW-1133">Transmembrane helix</keyword>
<evidence type="ECO:0000256" key="1">
    <source>
        <dbReference type="SAM" id="MobiDB-lite"/>
    </source>
</evidence>
<gene>
    <name evidence="4" type="ORF">U473_05080</name>
</gene>
<feature type="region of interest" description="Disordered" evidence="1">
    <location>
        <begin position="138"/>
        <end position="184"/>
    </location>
</feature>
<dbReference type="PANTHER" id="PTHR34475:SF1">
    <property type="entry name" value="CYTOSKELETON PROTEIN RODZ"/>
    <property type="match status" value="1"/>
</dbReference>
<dbReference type="InterPro" id="IPR010982">
    <property type="entry name" value="Lambda_DNA-bd_dom_sf"/>
</dbReference>
<dbReference type="CDD" id="cd00093">
    <property type="entry name" value="HTH_XRE"/>
    <property type="match status" value="1"/>
</dbReference>
<dbReference type="InterPro" id="IPR025194">
    <property type="entry name" value="RodZ-like_C"/>
</dbReference>
<evidence type="ECO:0000259" key="3">
    <source>
        <dbReference type="PROSITE" id="PS50943"/>
    </source>
</evidence>
<dbReference type="STRING" id="1413211.U473_05080"/>
<dbReference type="Gene3D" id="1.10.260.40">
    <property type="entry name" value="lambda repressor-like DNA-binding domains"/>
    <property type="match status" value="1"/>
</dbReference>